<dbReference type="SUPFAM" id="SSF46458">
    <property type="entry name" value="Globin-like"/>
    <property type="match status" value="1"/>
</dbReference>
<dbReference type="CDD" id="cd08916">
    <property type="entry name" value="TrHb3_P"/>
    <property type="match status" value="1"/>
</dbReference>
<dbReference type="InterPro" id="IPR012292">
    <property type="entry name" value="Globin/Proto"/>
</dbReference>
<dbReference type="InterPro" id="IPR009050">
    <property type="entry name" value="Globin-like_sf"/>
</dbReference>
<protein>
    <submittedName>
        <fullName evidence="1">Group III truncated hemoglobin</fullName>
    </submittedName>
</protein>
<organism evidence="1 2">
    <name type="scientific">Sphingomonas swuensis</name>
    <dbReference type="NCBI Taxonomy" id="977800"/>
    <lineage>
        <taxon>Bacteria</taxon>
        <taxon>Pseudomonadati</taxon>
        <taxon>Pseudomonadota</taxon>
        <taxon>Alphaproteobacteria</taxon>
        <taxon>Sphingomonadales</taxon>
        <taxon>Sphingomonadaceae</taxon>
        <taxon>Sphingomonas</taxon>
    </lineage>
</organism>
<sequence>MTDHAVTEEDIARLVPTFYERIRRDDLLGPIFDGAIKDWPHHLAKLQDFWSSVMLTSGRYKGQPVAAHVRHEQQMSKEAFTRWLAIWAETSRELLSAEAAAAFQDRAARIAESLQLGIQFFRDRKAA</sequence>
<proteinExistence type="predicted"/>
<gene>
    <name evidence="1" type="ORF">GCM10022280_09730</name>
</gene>
<dbReference type="EMBL" id="BAABBQ010000001">
    <property type="protein sequence ID" value="GAA4013489.1"/>
    <property type="molecule type" value="Genomic_DNA"/>
</dbReference>
<dbReference type="Gene3D" id="1.10.490.10">
    <property type="entry name" value="Globins"/>
    <property type="match status" value="1"/>
</dbReference>
<evidence type="ECO:0000313" key="1">
    <source>
        <dbReference type="EMBL" id="GAA4013489.1"/>
    </source>
</evidence>
<accession>A0ABP7SMD2</accession>
<keyword evidence="2" id="KW-1185">Reference proteome</keyword>
<reference evidence="2" key="1">
    <citation type="journal article" date="2019" name="Int. J. Syst. Evol. Microbiol.">
        <title>The Global Catalogue of Microorganisms (GCM) 10K type strain sequencing project: providing services to taxonomists for standard genome sequencing and annotation.</title>
        <authorList>
            <consortium name="The Broad Institute Genomics Platform"/>
            <consortium name="The Broad Institute Genome Sequencing Center for Infectious Disease"/>
            <person name="Wu L."/>
            <person name="Ma J."/>
        </authorList>
    </citation>
    <scope>NUCLEOTIDE SEQUENCE [LARGE SCALE GENOMIC DNA]</scope>
    <source>
        <strain evidence="2">JCM 17563</strain>
    </source>
</reference>
<dbReference type="RefSeq" id="WP_344706251.1">
    <property type="nucleotide sequence ID" value="NZ_BAABBQ010000001.1"/>
</dbReference>
<comment type="caution">
    <text evidence="1">The sequence shown here is derived from an EMBL/GenBank/DDBJ whole genome shotgun (WGS) entry which is preliminary data.</text>
</comment>
<evidence type="ECO:0000313" key="2">
    <source>
        <dbReference type="Proteomes" id="UP001500235"/>
    </source>
</evidence>
<name>A0ABP7SMD2_9SPHN</name>
<dbReference type="Proteomes" id="UP001500235">
    <property type="component" value="Unassembled WGS sequence"/>
</dbReference>